<reference evidence="2 3" key="2">
    <citation type="journal article" date="2013" name="Plant Cell Physiol.">
        <title>Rice Annotation Project Database (RAP-DB): an integrative and interactive database for rice genomics.</title>
        <authorList>
            <person name="Sakai H."/>
            <person name="Lee S.S."/>
            <person name="Tanaka T."/>
            <person name="Numa H."/>
            <person name="Kim J."/>
            <person name="Kawahara Y."/>
            <person name="Wakimoto H."/>
            <person name="Yang C.C."/>
            <person name="Iwamoto M."/>
            <person name="Abe T."/>
            <person name="Yamada Y."/>
            <person name="Muto A."/>
            <person name="Inokuchi H."/>
            <person name="Ikemura T."/>
            <person name="Matsumoto T."/>
            <person name="Sasaki T."/>
            <person name="Itoh T."/>
        </authorList>
    </citation>
    <scope>NUCLEOTIDE SEQUENCE [LARGE SCALE GENOMIC DNA]</scope>
    <source>
        <strain evidence="3">cv. Nipponbare</strain>
    </source>
</reference>
<reference evidence="3" key="1">
    <citation type="journal article" date="2005" name="Nature">
        <title>The map-based sequence of the rice genome.</title>
        <authorList>
            <consortium name="International rice genome sequencing project (IRGSP)"/>
            <person name="Matsumoto T."/>
            <person name="Wu J."/>
            <person name="Kanamori H."/>
            <person name="Katayose Y."/>
            <person name="Fujisawa M."/>
            <person name="Namiki N."/>
            <person name="Mizuno H."/>
            <person name="Yamamoto K."/>
            <person name="Antonio B.A."/>
            <person name="Baba T."/>
            <person name="Sakata K."/>
            <person name="Nagamura Y."/>
            <person name="Aoki H."/>
            <person name="Arikawa K."/>
            <person name="Arita K."/>
            <person name="Bito T."/>
            <person name="Chiden Y."/>
            <person name="Fujitsuka N."/>
            <person name="Fukunaka R."/>
            <person name="Hamada M."/>
            <person name="Harada C."/>
            <person name="Hayashi A."/>
            <person name="Hijishita S."/>
            <person name="Honda M."/>
            <person name="Hosokawa S."/>
            <person name="Ichikawa Y."/>
            <person name="Idonuma A."/>
            <person name="Iijima M."/>
            <person name="Ikeda M."/>
            <person name="Ikeno M."/>
            <person name="Ito K."/>
            <person name="Ito S."/>
            <person name="Ito T."/>
            <person name="Ito Y."/>
            <person name="Ito Y."/>
            <person name="Iwabuchi A."/>
            <person name="Kamiya K."/>
            <person name="Karasawa W."/>
            <person name="Kurita K."/>
            <person name="Katagiri S."/>
            <person name="Kikuta A."/>
            <person name="Kobayashi H."/>
            <person name="Kobayashi N."/>
            <person name="Machita K."/>
            <person name="Maehara T."/>
            <person name="Masukawa M."/>
            <person name="Mizubayashi T."/>
            <person name="Mukai Y."/>
            <person name="Nagasaki H."/>
            <person name="Nagata Y."/>
            <person name="Naito S."/>
            <person name="Nakashima M."/>
            <person name="Nakama Y."/>
            <person name="Nakamichi Y."/>
            <person name="Nakamura M."/>
            <person name="Meguro A."/>
            <person name="Negishi M."/>
            <person name="Ohta I."/>
            <person name="Ohta T."/>
            <person name="Okamoto M."/>
            <person name="Ono N."/>
            <person name="Saji S."/>
            <person name="Sakaguchi M."/>
            <person name="Sakai K."/>
            <person name="Shibata M."/>
            <person name="Shimokawa T."/>
            <person name="Song J."/>
            <person name="Takazaki Y."/>
            <person name="Terasawa K."/>
            <person name="Tsugane M."/>
            <person name="Tsuji K."/>
            <person name="Ueda S."/>
            <person name="Waki K."/>
            <person name="Yamagata H."/>
            <person name="Yamamoto M."/>
            <person name="Yamamoto S."/>
            <person name="Yamane H."/>
            <person name="Yoshiki S."/>
            <person name="Yoshihara R."/>
            <person name="Yukawa K."/>
            <person name="Zhong H."/>
            <person name="Yano M."/>
            <person name="Yuan Q."/>
            <person name="Ouyang S."/>
            <person name="Liu J."/>
            <person name="Jones K.M."/>
            <person name="Gansberger K."/>
            <person name="Moffat K."/>
            <person name="Hill J."/>
            <person name="Bera J."/>
            <person name="Fadrosh D."/>
            <person name="Jin S."/>
            <person name="Johri S."/>
            <person name="Kim M."/>
            <person name="Overton L."/>
            <person name="Reardon M."/>
            <person name="Tsitrin T."/>
            <person name="Vuong H."/>
            <person name="Weaver B."/>
            <person name="Ciecko A."/>
            <person name="Tallon L."/>
            <person name="Jackson J."/>
            <person name="Pai G."/>
            <person name="Aken S.V."/>
            <person name="Utterback T."/>
            <person name="Reidmuller S."/>
            <person name="Feldblyum T."/>
            <person name="Hsiao J."/>
            <person name="Zismann V."/>
            <person name="Iobst S."/>
            <person name="de Vazeille A.R."/>
            <person name="Buell C.R."/>
            <person name="Ying K."/>
            <person name="Li Y."/>
            <person name="Lu T."/>
            <person name="Huang Y."/>
            <person name="Zhao Q."/>
            <person name="Feng Q."/>
            <person name="Zhang L."/>
            <person name="Zhu J."/>
            <person name="Weng Q."/>
            <person name="Mu J."/>
            <person name="Lu Y."/>
            <person name="Fan D."/>
            <person name="Liu Y."/>
            <person name="Guan J."/>
            <person name="Zhang Y."/>
            <person name="Yu S."/>
            <person name="Liu X."/>
            <person name="Zhang Y."/>
            <person name="Hong G."/>
            <person name="Han B."/>
            <person name="Choisne N."/>
            <person name="Demange N."/>
            <person name="Orjeda G."/>
            <person name="Samain S."/>
            <person name="Cattolico L."/>
            <person name="Pelletier E."/>
            <person name="Couloux A."/>
            <person name="Segurens B."/>
            <person name="Wincker P."/>
            <person name="D'Hont A."/>
            <person name="Scarpelli C."/>
            <person name="Weissenbach J."/>
            <person name="Salanoubat M."/>
            <person name="Quetier F."/>
            <person name="Yu Y."/>
            <person name="Kim H.R."/>
            <person name="Rambo T."/>
            <person name="Currie J."/>
            <person name="Collura K."/>
            <person name="Luo M."/>
            <person name="Yang T."/>
            <person name="Ammiraju J.S.S."/>
            <person name="Engler F."/>
            <person name="Soderlund C."/>
            <person name="Wing R.A."/>
            <person name="Palmer L.E."/>
            <person name="de la Bastide M."/>
            <person name="Spiegel L."/>
            <person name="Nascimento L."/>
            <person name="Zutavern T."/>
            <person name="O'Shaughnessy A."/>
            <person name="Dike S."/>
            <person name="Dedhia N."/>
            <person name="Preston R."/>
            <person name="Balija V."/>
            <person name="McCombie W.R."/>
            <person name="Chow T."/>
            <person name="Chen H."/>
            <person name="Chung M."/>
            <person name="Chen C."/>
            <person name="Shaw J."/>
            <person name="Wu H."/>
            <person name="Hsiao K."/>
            <person name="Chao Y."/>
            <person name="Chu M."/>
            <person name="Cheng C."/>
            <person name="Hour A."/>
            <person name="Lee P."/>
            <person name="Lin S."/>
            <person name="Lin Y."/>
            <person name="Liou J."/>
            <person name="Liu S."/>
            <person name="Hsing Y."/>
            <person name="Raghuvanshi S."/>
            <person name="Mohanty A."/>
            <person name="Bharti A.K."/>
            <person name="Gaur A."/>
            <person name="Gupta V."/>
            <person name="Kumar D."/>
            <person name="Ravi V."/>
            <person name="Vij S."/>
            <person name="Kapur A."/>
            <person name="Khurana P."/>
            <person name="Khurana P."/>
            <person name="Khurana J.P."/>
            <person name="Tyagi A.K."/>
            <person name="Gaikwad K."/>
            <person name="Singh A."/>
            <person name="Dalal V."/>
            <person name="Srivastava S."/>
            <person name="Dixit A."/>
            <person name="Pal A.K."/>
            <person name="Ghazi I.A."/>
            <person name="Yadav M."/>
            <person name="Pandit A."/>
            <person name="Bhargava A."/>
            <person name="Sureshbabu K."/>
            <person name="Batra K."/>
            <person name="Sharma T.R."/>
            <person name="Mohapatra T."/>
            <person name="Singh N.K."/>
            <person name="Messing J."/>
            <person name="Nelson A.B."/>
            <person name="Fuks G."/>
            <person name="Kavchok S."/>
            <person name="Keizer G."/>
            <person name="Linton E."/>
            <person name="Llaca V."/>
            <person name="Song R."/>
            <person name="Tanyolac B."/>
            <person name="Young S."/>
            <person name="Ho-Il K."/>
            <person name="Hahn J.H."/>
            <person name="Sangsakoo G."/>
            <person name="Vanavichit A."/>
            <person name="de Mattos Luiz.A.T."/>
            <person name="Zimmer P.D."/>
            <person name="Malone G."/>
            <person name="Dellagostin O."/>
            <person name="de Oliveira A.C."/>
            <person name="Bevan M."/>
            <person name="Bancroft I."/>
            <person name="Minx P."/>
            <person name="Cordum H."/>
            <person name="Wilson R."/>
            <person name="Cheng Z."/>
            <person name="Jin W."/>
            <person name="Jiang J."/>
            <person name="Leong S.A."/>
            <person name="Iwama H."/>
            <person name="Gojobori T."/>
            <person name="Itoh T."/>
            <person name="Niimura Y."/>
            <person name="Fujii Y."/>
            <person name="Habara T."/>
            <person name="Sakai H."/>
            <person name="Sato Y."/>
            <person name="Wilson G."/>
            <person name="Kumar K."/>
            <person name="McCouch S."/>
            <person name="Juretic N."/>
            <person name="Hoen D."/>
            <person name="Wright S."/>
            <person name="Bruskiewich R."/>
            <person name="Bureau T."/>
            <person name="Miyao A."/>
            <person name="Hirochika H."/>
            <person name="Nishikawa T."/>
            <person name="Kadowaki K."/>
            <person name="Sugiura M."/>
            <person name="Burr B."/>
            <person name="Sasaki T."/>
        </authorList>
    </citation>
    <scope>NUCLEOTIDE SEQUENCE [LARGE SCALE GENOMIC DNA]</scope>
    <source>
        <strain evidence="3">cv. Nipponbare</strain>
    </source>
</reference>
<dbReference type="InParanoid" id="A0A0P0XNM7"/>
<reference evidence="2 3" key="3">
    <citation type="journal article" date="2013" name="Rice">
        <title>Improvement of the Oryza sativa Nipponbare reference genome using next generation sequence and optical map data.</title>
        <authorList>
            <person name="Kawahara Y."/>
            <person name="de la Bastide M."/>
            <person name="Hamilton J.P."/>
            <person name="Kanamori H."/>
            <person name="McCombie W.R."/>
            <person name="Ouyang S."/>
            <person name="Schwartz D.C."/>
            <person name="Tanaka T."/>
            <person name="Wu J."/>
            <person name="Zhou S."/>
            <person name="Childs K.L."/>
            <person name="Davidson R.M."/>
            <person name="Lin H."/>
            <person name="Quesada-Ocampo L."/>
            <person name="Vaillancourt B."/>
            <person name="Sakai H."/>
            <person name="Lee S.S."/>
            <person name="Kim J."/>
            <person name="Numa H."/>
            <person name="Itoh T."/>
            <person name="Buell C.R."/>
            <person name="Matsumoto T."/>
        </authorList>
    </citation>
    <scope>NUCLEOTIDE SEQUENCE [LARGE SCALE GENOMIC DNA]</scope>
    <source>
        <strain evidence="3">cv. Nipponbare</strain>
    </source>
</reference>
<protein>
    <submittedName>
        <fullName evidence="2">Os09g0494500 protein</fullName>
    </submittedName>
</protein>
<organism evidence="2 3">
    <name type="scientific">Oryza sativa subsp. japonica</name>
    <name type="common">Rice</name>
    <dbReference type="NCBI Taxonomy" id="39947"/>
    <lineage>
        <taxon>Eukaryota</taxon>
        <taxon>Viridiplantae</taxon>
        <taxon>Streptophyta</taxon>
        <taxon>Embryophyta</taxon>
        <taxon>Tracheophyta</taxon>
        <taxon>Spermatophyta</taxon>
        <taxon>Magnoliopsida</taxon>
        <taxon>Liliopsida</taxon>
        <taxon>Poales</taxon>
        <taxon>Poaceae</taxon>
        <taxon>BOP clade</taxon>
        <taxon>Oryzoideae</taxon>
        <taxon>Oryzeae</taxon>
        <taxon>Oryzinae</taxon>
        <taxon>Oryza</taxon>
        <taxon>Oryza sativa</taxon>
    </lineage>
</organism>
<name>A0A0P0XNM7_ORYSJ</name>
<gene>
    <name evidence="2" type="ordered locus">Os09g0494500</name>
    <name evidence="2" type="ORF">OSNPB_090494500</name>
</gene>
<feature type="region of interest" description="Disordered" evidence="1">
    <location>
        <begin position="56"/>
        <end position="133"/>
    </location>
</feature>
<accession>A0A0P0XNM7</accession>
<dbReference type="PaxDb" id="39947-A0A0P0XNM7"/>
<dbReference type="PANTHER" id="PTHR35510">
    <property type="entry name" value="DBH-LIKE MONOOXYGENASE"/>
    <property type="match status" value="1"/>
</dbReference>
<keyword evidence="3" id="KW-1185">Reference proteome</keyword>
<dbReference type="EMBL" id="AP014965">
    <property type="protein sequence ID" value="BAT08772.1"/>
    <property type="molecule type" value="Genomic_DNA"/>
</dbReference>
<evidence type="ECO:0000313" key="3">
    <source>
        <dbReference type="Proteomes" id="UP000059680"/>
    </source>
</evidence>
<dbReference type="PANTHER" id="PTHR35510:SF3">
    <property type="entry name" value="OS09G0494500 PROTEIN"/>
    <property type="match status" value="1"/>
</dbReference>
<evidence type="ECO:0000313" key="2">
    <source>
        <dbReference type="EMBL" id="BAT08772.1"/>
    </source>
</evidence>
<dbReference type="Gramene" id="Os09t0494500-00">
    <property type="protein sequence ID" value="Os09t0494500-00"/>
    <property type="gene ID" value="Os09g0494500"/>
</dbReference>
<dbReference type="AlphaFoldDB" id="A0A0P0XNM7"/>
<sequence>MRGEEVPVIAVPAPNEERAIVLYKPDDAARNLLLGPLRPEFPLRVSPDWIHGLKSTHRAARGERTPCSVRGASHGRDLQPGHGTMGSRALKLPGSLHVGRRDGDDDDGDDGRRGHVHGGRAGRGIGRIPPRRRRRGALLPVAAALHGAAAAAAAPGGELPAEPGDVVMVKRVTHATHAVCRL</sequence>
<proteinExistence type="predicted"/>
<dbReference type="Proteomes" id="UP000059680">
    <property type="component" value="Chromosome 9"/>
</dbReference>
<evidence type="ECO:0000256" key="1">
    <source>
        <dbReference type="SAM" id="MobiDB-lite"/>
    </source>
</evidence>